<organism evidence="1 2">
    <name type="scientific">Tetraparma gracilis</name>
    <dbReference type="NCBI Taxonomy" id="2962635"/>
    <lineage>
        <taxon>Eukaryota</taxon>
        <taxon>Sar</taxon>
        <taxon>Stramenopiles</taxon>
        <taxon>Ochrophyta</taxon>
        <taxon>Bolidophyceae</taxon>
        <taxon>Parmales</taxon>
        <taxon>Triparmaceae</taxon>
        <taxon>Tetraparma</taxon>
    </lineage>
</organism>
<sequence length="123" mass="12873">MVNHPPPFLQLLLQRLSLSPTPSLSASYRKFLSTPAWSAAASSLLLTCLSLSLTSPPFPLPDDPSAYAFGPLPSAPGRSPARALCDLSASHVLQILGALSVLASSPPQELSAALDPNICRELV</sequence>
<accession>A0ABQ6M8R4</accession>
<proteinExistence type="predicted"/>
<dbReference type="Proteomes" id="UP001165060">
    <property type="component" value="Unassembled WGS sequence"/>
</dbReference>
<gene>
    <name evidence="1" type="ORF">TeGR_g10402</name>
</gene>
<evidence type="ECO:0000313" key="1">
    <source>
        <dbReference type="EMBL" id="GMI21819.1"/>
    </source>
</evidence>
<keyword evidence="2" id="KW-1185">Reference proteome</keyword>
<comment type="caution">
    <text evidence="1">The sequence shown here is derived from an EMBL/GenBank/DDBJ whole genome shotgun (WGS) entry which is preliminary data.</text>
</comment>
<dbReference type="EMBL" id="BRYB01000061">
    <property type="protein sequence ID" value="GMI21819.1"/>
    <property type="molecule type" value="Genomic_DNA"/>
</dbReference>
<evidence type="ECO:0000313" key="2">
    <source>
        <dbReference type="Proteomes" id="UP001165060"/>
    </source>
</evidence>
<protein>
    <submittedName>
        <fullName evidence="1">Uncharacterized protein</fullName>
    </submittedName>
</protein>
<feature type="non-terminal residue" evidence="1">
    <location>
        <position position="123"/>
    </location>
</feature>
<reference evidence="1 2" key="1">
    <citation type="journal article" date="2023" name="Commun. Biol.">
        <title>Genome analysis of Parmales, the sister group of diatoms, reveals the evolutionary specialization of diatoms from phago-mixotrophs to photoautotrophs.</title>
        <authorList>
            <person name="Ban H."/>
            <person name="Sato S."/>
            <person name="Yoshikawa S."/>
            <person name="Yamada K."/>
            <person name="Nakamura Y."/>
            <person name="Ichinomiya M."/>
            <person name="Sato N."/>
            <person name="Blanc-Mathieu R."/>
            <person name="Endo H."/>
            <person name="Kuwata A."/>
            <person name="Ogata H."/>
        </authorList>
    </citation>
    <scope>NUCLEOTIDE SEQUENCE [LARGE SCALE GENOMIC DNA]</scope>
</reference>
<name>A0ABQ6M8R4_9STRA</name>